<reference evidence="3" key="1">
    <citation type="submission" date="2015-10" db="EMBL/GenBank/DDBJ databases">
        <authorList>
            <person name="Regsiter A."/>
            <person name="william w."/>
        </authorList>
    </citation>
    <scope>NUCLEOTIDE SEQUENCE</scope>
    <source>
        <strain evidence="3">Montdore</strain>
    </source>
</reference>
<sequence length="210" mass="22865">MYFETNTSPSLQLGQTSATEIAPPLPTELGPLPLYPLDDGFFSVLGPLPLSPSDGGFSVLGPSLNYTAIGYQANEPADDTPVPQWIAETSDTPRPTRDKFFCGSPRCSGNSGPHTCSSPSYTCEASGCTRRTPFKTRRSLNRHYEAEHLVERVDCPFPGCVNVGKKGIKRHDNLVAHMRNKHGWLPDGLCGNLLVGPRGRQRRSVEDPAL</sequence>
<evidence type="ECO:0000259" key="2">
    <source>
        <dbReference type="SMART" id="SM00355"/>
    </source>
</evidence>
<feature type="compositionally biased region" description="Polar residues" evidence="1">
    <location>
        <begin position="1"/>
        <end position="19"/>
    </location>
</feature>
<proteinExistence type="predicted"/>
<organism evidence="3 4">
    <name type="scientific">Tuber aestivum</name>
    <name type="common">summer truffle</name>
    <dbReference type="NCBI Taxonomy" id="59557"/>
    <lineage>
        <taxon>Eukaryota</taxon>
        <taxon>Fungi</taxon>
        <taxon>Dikarya</taxon>
        <taxon>Ascomycota</taxon>
        <taxon>Pezizomycotina</taxon>
        <taxon>Pezizomycetes</taxon>
        <taxon>Pezizales</taxon>
        <taxon>Tuberaceae</taxon>
        <taxon>Tuber</taxon>
    </lineage>
</organism>
<name>A0A292PN49_9PEZI</name>
<dbReference type="AlphaFoldDB" id="A0A292PN49"/>
<gene>
    <name evidence="3" type="ORF">GSTUAT00007990001</name>
</gene>
<evidence type="ECO:0000313" key="4">
    <source>
        <dbReference type="Proteomes" id="UP001412239"/>
    </source>
</evidence>
<feature type="domain" description="C2H2-type" evidence="2">
    <location>
        <begin position="121"/>
        <end position="148"/>
    </location>
</feature>
<dbReference type="EMBL" id="LN891162">
    <property type="protein sequence ID" value="CUS07917.1"/>
    <property type="molecule type" value="Genomic_DNA"/>
</dbReference>
<feature type="domain" description="C2H2-type" evidence="2">
    <location>
        <begin position="153"/>
        <end position="182"/>
    </location>
</feature>
<protein>
    <recommendedName>
        <fullName evidence="2">C2H2-type domain-containing protein</fullName>
    </recommendedName>
</protein>
<dbReference type="Proteomes" id="UP001412239">
    <property type="component" value="Unassembled WGS sequence"/>
</dbReference>
<keyword evidence="4" id="KW-1185">Reference proteome</keyword>
<dbReference type="InterPro" id="IPR013087">
    <property type="entry name" value="Znf_C2H2_type"/>
</dbReference>
<accession>A0A292PN49</accession>
<feature type="region of interest" description="Disordered" evidence="1">
    <location>
        <begin position="1"/>
        <end position="25"/>
    </location>
</feature>
<evidence type="ECO:0000256" key="1">
    <source>
        <dbReference type="SAM" id="MobiDB-lite"/>
    </source>
</evidence>
<evidence type="ECO:0000313" key="3">
    <source>
        <dbReference type="EMBL" id="CUS07917.1"/>
    </source>
</evidence>
<dbReference type="SMART" id="SM00355">
    <property type="entry name" value="ZnF_C2H2"/>
    <property type="match status" value="2"/>
</dbReference>